<proteinExistence type="predicted"/>
<evidence type="ECO:0000313" key="3">
    <source>
        <dbReference type="Proteomes" id="UP001323798"/>
    </source>
</evidence>
<keyword evidence="2" id="KW-0328">Glycosyltransferase</keyword>
<dbReference type="Gene3D" id="3.30.1310.20">
    <property type="entry name" value="PRTase-like"/>
    <property type="match status" value="1"/>
</dbReference>
<gene>
    <name evidence="2" type="ORF">SM116_09810</name>
</gene>
<feature type="domain" description="Phosphoribosyltransferase" evidence="1">
    <location>
        <begin position="15"/>
        <end position="171"/>
    </location>
</feature>
<keyword evidence="3" id="KW-1185">Reference proteome</keyword>
<dbReference type="SUPFAM" id="SSF53271">
    <property type="entry name" value="PRTase-like"/>
    <property type="match status" value="1"/>
</dbReference>
<evidence type="ECO:0000259" key="1">
    <source>
        <dbReference type="Pfam" id="PF00156"/>
    </source>
</evidence>
<dbReference type="RefSeq" id="WP_320940802.1">
    <property type="nucleotide sequence ID" value="NZ_BAABEU010000010.1"/>
</dbReference>
<dbReference type="Gene3D" id="3.40.50.2020">
    <property type="match status" value="1"/>
</dbReference>
<dbReference type="GO" id="GO:0016757">
    <property type="term" value="F:glycosyltransferase activity"/>
    <property type="evidence" value="ECO:0007669"/>
    <property type="project" value="UniProtKB-KW"/>
</dbReference>
<protein>
    <submittedName>
        <fullName evidence="2">Phosphoribosyltransferase family protein</fullName>
    </submittedName>
</protein>
<dbReference type="Proteomes" id="UP001323798">
    <property type="component" value="Chromosome"/>
</dbReference>
<sequence length="212" mass="22416">MVIFADRSAAGRELAQVLGANSYPDAVVFGIPRGGVVVAAEVARALGAPLAAVVVRKLGAPSNTEFAIGAIASGITVVNPDAVRHAAVTAEQLAFIEDLERVELNRRVAVFASDEIDLRGRTAIVVDDGVATGATATAACQELKHRDAGRVVLAVPVAPADWRPPHDAIDEYVCAHPERGFWAVGQYYEDFTQTTDAEVVELLSYNPRAGQE</sequence>
<accession>A0ABZ0SI64</accession>
<evidence type="ECO:0000313" key="2">
    <source>
        <dbReference type="EMBL" id="WPR88080.1"/>
    </source>
</evidence>
<reference evidence="2 3" key="1">
    <citation type="submission" date="2023-11" db="EMBL/GenBank/DDBJ databases">
        <title>Genome sequence of Microbacterium rhizosphaerae KACC 19337.</title>
        <authorList>
            <person name="Choi H."/>
            <person name="Kim S."/>
            <person name="Kim Y."/>
            <person name="Kwon S.-W."/>
            <person name="Heo J."/>
        </authorList>
    </citation>
    <scope>NUCLEOTIDE SEQUENCE [LARGE SCALE GENOMIC DNA]</scope>
    <source>
        <strain evidence="2 3">KACC 19337</strain>
    </source>
</reference>
<dbReference type="EMBL" id="CP139368">
    <property type="protein sequence ID" value="WPR88080.1"/>
    <property type="molecule type" value="Genomic_DNA"/>
</dbReference>
<organism evidence="2 3">
    <name type="scientific">Microbacterium rhizosphaerae</name>
    <dbReference type="NCBI Taxonomy" id="1678237"/>
    <lineage>
        <taxon>Bacteria</taxon>
        <taxon>Bacillati</taxon>
        <taxon>Actinomycetota</taxon>
        <taxon>Actinomycetes</taxon>
        <taxon>Micrococcales</taxon>
        <taxon>Microbacteriaceae</taxon>
        <taxon>Microbacterium</taxon>
    </lineage>
</organism>
<name>A0ABZ0SI64_9MICO</name>
<dbReference type="InterPro" id="IPR000836">
    <property type="entry name" value="PRTase_dom"/>
</dbReference>
<keyword evidence="2" id="KW-0808">Transferase</keyword>
<dbReference type="Pfam" id="PF00156">
    <property type="entry name" value="Pribosyltran"/>
    <property type="match status" value="1"/>
</dbReference>
<dbReference type="InterPro" id="IPR029057">
    <property type="entry name" value="PRTase-like"/>
</dbReference>